<evidence type="ECO:0000313" key="2">
    <source>
        <dbReference type="EMBL" id="AEH93074.1"/>
    </source>
</evidence>
<dbReference type="SUPFAM" id="SSF55729">
    <property type="entry name" value="Acyl-CoA N-acyltransferases (Nat)"/>
    <property type="match status" value="1"/>
</dbReference>
<gene>
    <name evidence="2" type="ordered locus">LMM7_2069</name>
</gene>
<dbReference type="Proteomes" id="UP000000486">
    <property type="component" value="Chromosome"/>
</dbReference>
<keyword evidence="2" id="KW-0808">Transferase</keyword>
<proteinExistence type="predicted"/>
<feature type="domain" description="N-acetyltransferase" evidence="1">
    <location>
        <begin position="16"/>
        <end position="175"/>
    </location>
</feature>
<dbReference type="PANTHER" id="PTHR43792:SF13">
    <property type="entry name" value="ACETYLTRANSFERASE"/>
    <property type="match status" value="1"/>
</dbReference>
<dbReference type="InterPro" id="IPR016181">
    <property type="entry name" value="Acyl_CoA_acyltransferase"/>
</dbReference>
<dbReference type="InterPro" id="IPR000182">
    <property type="entry name" value="GNAT_dom"/>
</dbReference>
<dbReference type="HOGENOM" id="CLU_013985_28_1_9"/>
<dbReference type="InterPro" id="IPR051531">
    <property type="entry name" value="N-acetyltransferase"/>
</dbReference>
<dbReference type="CDD" id="cd04301">
    <property type="entry name" value="NAT_SF"/>
    <property type="match status" value="1"/>
</dbReference>
<dbReference type="PANTHER" id="PTHR43792">
    <property type="entry name" value="GNAT FAMILY, PUTATIVE (AFU_ORTHOLOGUE AFUA_3G00765)-RELATED-RELATED"/>
    <property type="match status" value="1"/>
</dbReference>
<reference evidence="2 3" key="1">
    <citation type="journal article" date="2011" name="J. Bacteriol.">
        <title>Genome sequence of the nonpathogenic Listeria monocytogenes serovar 4a strain M7.</title>
        <authorList>
            <person name="Chen J."/>
            <person name="Xia Y."/>
            <person name="Cheng C."/>
            <person name="Fang C."/>
            <person name="Shan Y."/>
            <person name="Jin G."/>
            <person name="Fang W."/>
        </authorList>
    </citation>
    <scope>NUCLEOTIDE SEQUENCE [LARGE SCALE GENOMIC DNA]</scope>
    <source>
        <strain evidence="2 3">M7</strain>
    </source>
</reference>
<name>A0A0E0UXL2_LISMM</name>
<dbReference type="PATRIC" id="fig|1030009.3.peg.2058"/>
<evidence type="ECO:0000313" key="3">
    <source>
        <dbReference type="Proteomes" id="UP000000486"/>
    </source>
</evidence>
<dbReference type="RefSeq" id="WP_012581037.1">
    <property type="nucleotide sequence ID" value="NC_017537.1"/>
</dbReference>
<organism evidence="2 3">
    <name type="scientific">Listeria monocytogenes serotype 4a (strain M7)</name>
    <dbReference type="NCBI Taxonomy" id="1030009"/>
    <lineage>
        <taxon>Bacteria</taxon>
        <taxon>Bacillati</taxon>
        <taxon>Bacillota</taxon>
        <taxon>Bacilli</taxon>
        <taxon>Bacillales</taxon>
        <taxon>Listeriaceae</taxon>
        <taxon>Listeria</taxon>
    </lineage>
</organism>
<dbReference type="AlphaFoldDB" id="A0A0E0UXL2"/>
<dbReference type="KEGG" id="lmq:LMM7_2069"/>
<dbReference type="GO" id="GO:0016747">
    <property type="term" value="F:acyltransferase activity, transferring groups other than amino-acyl groups"/>
    <property type="evidence" value="ECO:0007669"/>
    <property type="project" value="InterPro"/>
</dbReference>
<dbReference type="Gene3D" id="3.40.630.30">
    <property type="match status" value="1"/>
</dbReference>
<sequence length="175" mass="20289">MDNLETDRLILINYTLEMIQATINGTEALEKASGYHVSPDWPGIDFFFYLPYVLENVKKDDRMIKWTRLVVLKEENKIIGEIGGQGNPDETGEIEIGYSIVPDYQNKGYMSEALIGMIAWLEEQPAIHRIFARCYEQNGPSIHVLQHNHFVHIAEKDTEEKQGRVMMWEYPIKQS</sequence>
<accession>A0A0E0UXL2</accession>
<dbReference type="EMBL" id="CP002816">
    <property type="protein sequence ID" value="AEH93074.1"/>
    <property type="molecule type" value="Genomic_DNA"/>
</dbReference>
<dbReference type="PROSITE" id="PS51186">
    <property type="entry name" value="GNAT"/>
    <property type="match status" value="1"/>
</dbReference>
<dbReference type="Pfam" id="PF13302">
    <property type="entry name" value="Acetyltransf_3"/>
    <property type="match status" value="1"/>
</dbReference>
<protein>
    <submittedName>
        <fullName evidence="2">Acetyltransferase, gnat family</fullName>
    </submittedName>
</protein>
<evidence type="ECO:0000259" key="1">
    <source>
        <dbReference type="PROSITE" id="PS51186"/>
    </source>
</evidence>